<dbReference type="SMART" id="SM00717">
    <property type="entry name" value="SANT"/>
    <property type="match status" value="1"/>
</dbReference>
<accession>A0A8E2ETH1</accession>
<evidence type="ECO:0000313" key="3">
    <source>
        <dbReference type="EMBL" id="OCL04048.1"/>
    </source>
</evidence>
<proteinExistence type="predicted"/>
<dbReference type="PROSITE" id="PS50090">
    <property type="entry name" value="MYB_LIKE"/>
    <property type="match status" value="1"/>
</dbReference>
<reference evidence="3 4" key="1">
    <citation type="journal article" date="2016" name="Nat. Commun.">
        <title>Ectomycorrhizal ecology is imprinted in the genome of the dominant symbiotic fungus Cenococcum geophilum.</title>
        <authorList>
            <consortium name="DOE Joint Genome Institute"/>
            <person name="Peter M."/>
            <person name="Kohler A."/>
            <person name="Ohm R.A."/>
            <person name="Kuo A."/>
            <person name="Krutzmann J."/>
            <person name="Morin E."/>
            <person name="Arend M."/>
            <person name="Barry K.W."/>
            <person name="Binder M."/>
            <person name="Choi C."/>
            <person name="Clum A."/>
            <person name="Copeland A."/>
            <person name="Grisel N."/>
            <person name="Haridas S."/>
            <person name="Kipfer T."/>
            <person name="LaButti K."/>
            <person name="Lindquist E."/>
            <person name="Lipzen A."/>
            <person name="Maire R."/>
            <person name="Meier B."/>
            <person name="Mihaltcheva S."/>
            <person name="Molinier V."/>
            <person name="Murat C."/>
            <person name="Poggeler S."/>
            <person name="Quandt C.A."/>
            <person name="Sperisen C."/>
            <person name="Tritt A."/>
            <person name="Tisserant E."/>
            <person name="Crous P.W."/>
            <person name="Henrissat B."/>
            <person name="Nehls U."/>
            <person name="Egli S."/>
            <person name="Spatafora J.W."/>
            <person name="Grigoriev I.V."/>
            <person name="Martin F.M."/>
        </authorList>
    </citation>
    <scope>NUCLEOTIDE SEQUENCE [LARGE SCALE GENOMIC DNA]</scope>
    <source>
        <strain evidence="3 4">CBS 207.34</strain>
    </source>
</reference>
<feature type="compositionally biased region" description="Basic and acidic residues" evidence="1">
    <location>
        <begin position="91"/>
        <end position="112"/>
    </location>
</feature>
<gene>
    <name evidence="3" type="ORF">AOQ84DRAFT_417177</name>
</gene>
<evidence type="ECO:0000313" key="4">
    <source>
        <dbReference type="Proteomes" id="UP000250140"/>
    </source>
</evidence>
<feature type="compositionally biased region" description="Polar residues" evidence="1">
    <location>
        <begin position="1"/>
        <end position="12"/>
    </location>
</feature>
<feature type="compositionally biased region" description="Acidic residues" evidence="1">
    <location>
        <begin position="116"/>
        <end position="137"/>
    </location>
</feature>
<dbReference type="Gene3D" id="1.10.10.60">
    <property type="entry name" value="Homeodomain-like"/>
    <property type="match status" value="1"/>
</dbReference>
<dbReference type="Pfam" id="PF13921">
    <property type="entry name" value="Myb_DNA-bind_6"/>
    <property type="match status" value="1"/>
</dbReference>
<sequence length="328" mass="36183">MAFSNNYESSESVRPRKQRKSPAFWRTPPFGSPTLGLNDGDGVKERAVSVRPTSPSPRHSPFPRDTGPPQDRAGNSRNHILEGLVNGLAEESDHSDNNKDGENIMDEGKAENYSDGSDDSGDTDDDAGDGDSDSDEGNEARGCAGRRGSPTPISGQSKPKRAAKHHLQRSHRSPSASPIHNRLRTRKPLLSSASSSDSNKVIPGAALNADSEEILIRAAFRRQEDGSYILDILPQQFHLPGNLVKQPQKPKPQGLKPQKPKSRVKFTKEEDTLLIKLKEEQNLSWEQIKDRFPKRSPGSLQAHYCSKLKAQPAVQKTRGRPAGRKRRQ</sequence>
<protein>
    <recommendedName>
        <fullName evidence="2">Myb-like domain-containing protein</fullName>
    </recommendedName>
</protein>
<feature type="compositionally biased region" description="Basic residues" evidence="1">
    <location>
        <begin position="158"/>
        <end position="172"/>
    </location>
</feature>
<feature type="region of interest" description="Disordered" evidence="1">
    <location>
        <begin position="1"/>
        <end position="207"/>
    </location>
</feature>
<dbReference type="CDD" id="cd00167">
    <property type="entry name" value="SANT"/>
    <property type="match status" value="1"/>
</dbReference>
<dbReference type="OrthoDB" id="2143914at2759"/>
<dbReference type="EMBL" id="KV750614">
    <property type="protein sequence ID" value="OCL04048.1"/>
    <property type="molecule type" value="Genomic_DNA"/>
</dbReference>
<evidence type="ECO:0000256" key="1">
    <source>
        <dbReference type="SAM" id="MobiDB-lite"/>
    </source>
</evidence>
<dbReference type="AlphaFoldDB" id="A0A8E2ETH1"/>
<dbReference type="InterPro" id="IPR009057">
    <property type="entry name" value="Homeodomain-like_sf"/>
</dbReference>
<dbReference type="InterPro" id="IPR001005">
    <property type="entry name" value="SANT/Myb"/>
</dbReference>
<organism evidence="3 4">
    <name type="scientific">Glonium stellatum</name>
    <dbReference type="NCBI Taxonomy" id="574774"/>
    <lineage>
        <taxon>Eukaryota</taxon>
        <taxon>Fungi</taxon>
        <taxon>Dikarya</taxon>
        <taxon>Ascomycota</taxon>
        <taxon>Pezizomycotina</taxon>
        <taxon>Dothideomycetes</taxon>
        <taxon>Pleosporomycetidae</taxon>
        <taxon>Gloniales</taxon>
        <taxon>Gloniaceae</taxon>
        <taxon>Glonium</taxon>
    </lineage>
</organism>
<evidence type="ECO:0000259" key="2">
    <source>
        <dbReference type="PROSITE" id="PS50090"/>
    </source>
</evidence>
<feature type="compositionally biased region" description="Basic residues" evidence="1">
    <location>
        <begin position="317"/>
        <end position="328"/>
    </location>
</feature>
<feature type="region of interest" description="Disordered" evidence="1">
    <location>
        <begin position="241"/>
        <end position="267"/>
    </location>
</feature>
<keyword evidence="4" id="KW-1185">Reference proteome</keyword>
<dbReference type="SUPFAM" id="SSF46689">
    <property type="entry name" value="Homeodomain-like"/>
    <property type="match status" value="1"/>
</dbReference>
<feature type="domain" description="Myb-like" evidence="2">
    <location>
        <begin position="258"/>
        <end position="308"/>
    </location>
</feature>
<dbReference type="Proteomes" id="UP000250140">
    <property type="component" value="Unassembled WGS sequence"/>
</dbReference>
<feature type="region of interest" description="Disordered" evidence="1">
    <location>
        <begin position="288"/>
        <end position="328"/>
    </location>
</feature>
<name>A0A8E2ETH1_9PEZI</name>
<feature type="compositionally biased region" description="Low complexity" evidence="1">
    <location>
        <begin position="245"/>
        <end position="257"/>
    </location>
</feature>